<proteinExistence type="predicted"/>
<sequence length="813" mass="86173">MAATAFVPAATAFVPASPGVGRRPVGVAAGSLVGARPLHAVARRPPRRSAAAATRWRAAATPPDGSGKPRRPANGVSPVPPSPARGGADGPAGGDGNVDDAPVPSVGQALVDALPSQLAGRLRGVVGLAPPSGLEDDAPGTAGSRRGGRRFRFLRRSEPKEDPRNESARQDIGRVSRLFLRLAMPYFKTEPSAKWYLGGVVALTLLQSGVSVAFSYIMRDLWSGLSNRDIELFYHQVRLFFGATLVATPIVVAYGYSRDLLALEWRKWMTESVTSDYFAHRNYYALESAGVGGLDNPDQRLTQDVASFTQESLTFLLTLLLSVVDLASFSTILWSIYPQLFGVLIVYSAAGTLASVAIGKRLVNLNFVALSREADLRYSLVRLRENAESVAFYGGEEREGAEIARRLESVVENRASLIAGERNLSALTTAYHYLIQALPSLVVAPLYFAGSIQLGVVTQSYSAFNHVLRDLSLLVTRFDALSAFGAGVNRLGEIVAFMERDMDEDERTFLKNSADLDNLLAKSAATSSTPLPVLPAAASDGHAVDAGELVGNGAASNGVVADVAHGVVVNGVVANGVSPAVQGDSEIVMNLEPARPVGLVMDKVCLFTPAPSSRLLVADLTLDAPPGSRLLIAGLWRTGSGTVTRDTPAFFLPQRPYCTLGSLREQLTYPADVEAAAAFSDEALLATLERVSLGDLAARSGGLEAVVDWGDVLSLGEQQRLGFGRLLVATAADDGPRLAILDESTSALDLATEEKMYGALAAAGVTVVSVGHRPSLLRYHDRILRVLGEQGSWRLEEVDAAAVAKDASLLQVL</sequence>
<organism evidence="1 2">
    <name type="scientific">Pyropia yezoensis</name>
    <name type="common">Susabi-nori</name>
    <name type="synonym">Porphyra yezoensis</name>
    <dbReference type="NCBI Taxonomy" id="2788"/>
    <lineage>
        <taxon>Eukaryota</taxon>
        <taxon>Rhodophyta</taxon>
        <taxon>Bangiophyceae</taxon>
        <taxon>Bangiales</taxon>
        <taxon>Bangiaceae</taxon>
        <taxon>Pyropia</taxon>
    </lineage>
</organism>
<dbReference type="EMBL" id="CM020619">
    <property type="protein sequence ID" value="KAK1864302.1"/>
    <property type="molecule type" value="Genomic_DNA"/>
</dbReference>
<comment type="caution">
    <text evidence="1">The sequence shown here is derived from an EMBL/GenBank/DDBJ whole genome shotgun (WGS) entry which is preliminary data.</text>
</comment>
<dbReference type="Proteomes" id="UP000798662">
    <property type="component" value="Chromosome 2"/>
</dbReference>
<evidence type="ECO:0000313" key="1">
    <source>
        <dbReference type="EMBL" id="KAK1864302.1"/>
    </source>
</evidence>
<protein>
    <submittedName>
        <fullName evidence="1">Uncharacterized protein</fullName>
    </submittedName>
</protein>
<gene>
    <name evidence="1" type="ORF">I4F81_006850</name>
</gene>
<keyword evidence="2" id="KW-1185">Reference proteome</keyword>
<evidence type="ECO:0000313" key="2">
    <source>
        <dbReference type="Proteomes" id="UP000798662"/>
    </source>
</evidence>
<accession>A0ACC3C2B9</accession>
<name>A0ACC3C2B9_PYRYE</name>
<reference evidence="1" key="1">
    <citation type="submission" date="2019-11" db="EMBL/GenBank/DDBJ databases">
        <title>Nori genome reveals adaptations in red seaweeds to the harsh intertidal environment.</title>
        <authorList>
            <person name="Wang D."/>
            <person name="Mao Y."/>
        </authorList>
    </citation>
    <scope>NUCLEOTIDE SEQUENCE</scope>
    <source>
        <tissue evidence="1">Gametophyte</tissue>
    </source>
</reference>